<reference evidence="2 3" key="1">
    <citation type="journal article" date="2017" name="Int. J. Syst. Evol. Microbiol.">
        <title>Rhodosalinus sediminis gen. nov., sp. nov., isolated from marine saltern.</title>
        <authorList>
            <person name="Guo L.Y."/>
            <person name="Ling S.K."/>
            <person name="Li C.M."/>
            <person name="Chen G.J."/>
            <person name="Du Z.J."/>
        </authorList>
    </citation>
    <scope>NUCLEOTIDE SEQUENCE [LARGE SCALE GENOMIC DNA]</scope>
    <source>
        <strain evidence="2 3">WDN1C137</strain>
    </source>
</reference>
<gene>
    <name evidence="2" type="ORF">DRV84_14710</name>
</gene>
<dbReference type="Proteomes" id="UP000257131">
    <property type="component" value="Unassembled WGS sequence"/>
</dbReference>
<evidence type="ECO:0000313" key="2">
    <source>
        <dbReference type="EMBL" id="REC53773.1"/>
    </source>
</evidence>
<feature type="non-terminal residue" evidence="2">
    <location>
        <position position="333"/>
    </location>
</feature>
<comment type="caution">
    <text evidence="2">The sequence shown here is derived from an EMBL/GenBank/DDBJ whole genome shotgun (WGS) entry which is preliminary data.</text>
</comment>
<dbReference type="EMBL" id="QOHR01000046">
    <property type="protein sequence ID" value="REC53773.1"/>
    <property type="molecule type" value="Genomic_DNA"/>
</dbReference>
<accession>A0A3D9BJR8</accession>
<dbReference type="Gene3D" id="3.40.50.300">
    <property type="entry name" value="P-loop containing nucleotide triphosphate hydrolases"/>
    <property type="match status" value="1"/>
</dbReference>
<sequence length="333" mass="35960">MKLRAIRLENVRRFTAPAAVAGIGDGLNVLSEPNEHGKSTLFDALQALFQRPHGSKDKEVRALRPHAGGAPEVTVEIETAEGRFTLSKRWLSKPYARVERAGRLVAQADAAEDWIGRLMGDAAGGPAGLLWVRQGMTGLDPDTPKEQKAALAARRDLLSSVTGEVEAMTGGRRMDAALARCAEERAVYCTATGRPRTGGPWKAAQERVEQLKAEEAELDATARALHAALDERRRLRRELADLEEPEAAAARAQRLAEAQAAHQAAERHAERVEGERRTLEAARHHEADLAARLERLRAALAERDAATDAAEAARGARATAQDRVAEADAAAEA</sequence>
<dbReference type="AlphaFoldDB" id="A0A3D9BJR8"/>
<dbReference type="SUPFAM" id="SSF52540">
    <property type="entry name" value="P-loop containing nucleoside triphosphate hydrolases"/>
    <property type="match status" value="1"/>
</dbReference>
<evidence type="ECO:0000313" key="3">
    <source>
        <dbReference type="Proteomes" id="UP000257131"/>
    </source>
</evidence>
<dbReference type="InterPro" id="IPR027417">
    <property type="entry name" value="P-loop_NTPase"/>
</dbReference>
<feature type="compositionally biased region" description="Basic and acidic residues" evidence="1">
    <location>
        <begin position="264"/>
        <end position="280"/>
    </location>
</feature>
<dbReference type="RefSeq" id="WP_420852977.1">
    <property type="nucleotide sequence ID" value="NZ_QOHR01000046.1"/>
</dbReference>
<evidence type="ECO:0000256" key="1">
    <source>
        <dbReference type="SAM" id="MobiDB-lite"/>
    </source>
</evidence>
<protein>
    <submittedName>
        <fullName evidence="2">Chromosome segregation protein SMC</fullName>
    </submittedName>
</protein>
<feature type="region of interest" description="Disordered" evidence="1">
    <location>
        <begin position="255"/>
        <end position="280"/>
    </location>
</feature>
<name>A0A3D9BJR8_9RHOB</name>
<feature type="compositionally biased region" description="Low complexity" evidence="1">
    <location>
        <begin position="307"/>
        <end position="333"/>
    </location>
</feature>
<proteinExistence type="predicted"/>
<feature type="region of interest" description="Disordered" evidence="1">
    <location>
        <begin position="304"/>
        <end position="333"/>
    </location>
</feature>
<keyword evidence="3" id="KW-1185">Reference proteome</keyword>
<organism evidence="2 3">
    <name type="scientific">Rhodosalinus sediminis</name>
    <dbReference type="NCBI Taxonomy" id="1940533"/>
    <lineage>
        <taxon>Bacteria</taxon>
        <taxon>Pseudomonadati</taxon>
        <taxon>Pseudomonadota</taxon>
        <taxon>Alphaproteobacteria</taxon>
        <taxon>Rhodobacterales</taxon>
        <taxon>Paracoccaceae</taxon>
        <taxon>Rhodosalinus</taxon>
    </lineage>
</organism>